<evidence type="ECO:0000313" key="3">
    <source>
        <dbReference type="Proteomes" id="UP001219518"/>
    </source>
</evidence>
<reference evidence="2" key="2">
    <citation type="journal article" date="2023" name="BMC Genomics">
        <title>Pest status, molecular evolution, and epigenetic factors derived from the genome assembly of Frankliniella fusca, a thysanopteran phytovirus vector.</title>
        <authorList>
            <person name="Catto M.A."/>
            <person name="Labadie P.E."/>
            <person name="Jacobson A.L."/>
            <person name="Kennedy G.G."/>
            <person name="Srinivasan R."/>
            <person name="Hunt B.G."/>
        </authorList>
    </citation>
    <scope>NUCLEOTIDE SEQUENCE</scope>
    <source>
        <strain evidence="2">PL_HMW_Pooled</strain>
    </source>
</reference>
<keyword evidence="2" id="KW-0675">Receptor</keyword>
<proteinExistence type="predicted"/>
<feature type="non-terminal residue" evidence="2">
    <location>
        <position position="124"/>
    </location>
</feature>
<dbReference type="AlphaFoldDB" id="A0AAE1LDJ6"/>
<keyword evidence="1" id="KW-0732">Signal</keyword>
<reference evidence="2" key="1">
    <citation type="submission" date="2021-07" db="EMBL/GenBank/DDBJ databases">
        <authorList>
            <person name="Catto M.A."/>
            <person name="Jacobson A."/>
            <person name="Kennedy G."/>
            <person name="Labadie P."/>
            <person name="Hunt B.G."/>
            <person name="Srinivasan R."/>
        </authorList>
    </citation>
    <scope>NUCLEOTIDE SEQUENCE</scope>
    <source>
        <strain evidence="2">PL_HMW_Pooled</strain>
        <tissue evidence="2">Head</tissue>
    </source>
</reference>
<feature type="signal peptide" evidence="1">
    <location>
        <begin position="1"/>
        <end position="28"/>
    </location>
</feature>
<organism evidence="2 3">
    <name type="scientific">Frankliniella fusca</name>
    <dbReference type="NCBI Taxonomy" id="407009"/>
    <lineage>
        <taxon>Eukaryota</taxon>
        <taxon>Metazoa</taxon>
        <taxon>Ecdysozoa</taxon>
        <taxon>Arthropoda</taxon>
        <taxon>Hexapoda</taxon>
        <taxon>Insecta</taxon>
        <taxon>Pterygota</taxon>
        <taxon>Neoptera</taxon>
        <taxon>Paraneoptera</taxon>
        <taxon>Thysanoptera</taxon>
        <taxon>Terebrantia</taxon>
        <taxon>Thripoidea</taxon>
        <taxon>Thripidae</taxon>
        <taxon>Frankliniella</taxon>
    </lineage>
</organism>
<comment type="caution">
    <text evidence="2">The sequence shown here is derived from an EMBL/GenBank/DDBJ whole genome shotgun (WGS) entry which is preliminary data.</text>
</comment>
<sequence length="124" mass="13102">LVGCPGPPPRCPAFSAVCALLAVVVVPAANNLEASPEEVEGEGSTTRVLLCSRLDVLRINSAYSGCTPCSPGVLRAFSERSPSKICLFSGCSPVFSEELRLYSGCALCSLAVLRLLRLYSEYSD</sequence>
<name>A0AAE1LDJ6_9NEOP</name>
<dbReference type="EMBL" id="JAHWGI010000392">
    <property type="protein sequence ID" value="KAK3914779.1"/>
    <property type="molecule type" value="Genomic_DNA"/>
</dbReference>
<evidence type="ECO:0000256" key="1">
    <source>
        <dbReference type="SAM" id="SignalP"/>
    </source>
</evidence>
<accession>A0AAE1LDJ6</accession>
<gene>
    <name evidence="2" type="ORF">KUF71_024274</name>
</gene>
<feature type="chain" id="PRO_5041916207" evidence="1">
    <location>
        <begin position="29"/>
        <end position="124"/>
    </location>
</feature>
<evidence type="ECO:0000313" key="2">
    <source>
        <dbReference type="EMBL" id="KAK3914779.1"/>
    </source>
</evidence>
<protein>
    <submittedName>
        <fullName evidence="2">Gamma-aminobutyric acid type B receptor subunit 1</fullName>
    </submittedName>
</protein>
<dbReference type="Proteomes" id="UP001219518">
    <property type="component" value="Unassembled WGS sequence"/>
</dbReference>
<keyword evidence="3" id="KW-1185">Reference proteome</keyword>